<feature type="domain" description="C2H2-type" evidence="14">
    <location>
        <begin position="355"/>
        <end position="382"/>
    </location>
</feature>
<dbReference type="EMBL" id="CAJHNJ030000011">
    <property type="protein sequence ID" value="CAG9109485.1"/>
    <property type="molecule type" value="Genomic_DNA"/>
</dbReference>
<feature type="domain" description="C2H2-type" evidence="14">
    <location>
        <begin position="700"/>
        <end position="727"/>
    </location>
</feature>
<feature type="binding site" evidence="12">
    <location>
        <position position="5"/>
    </location>
    <ligand>
        <name>Zn(2+)</name>
        <dbReference type="ChEBI" id="CHEBI:29105"/>
    </ligand>
</feature>
<evidence type="ECO:0000256" key="10">
    <source>
        <dbReference type="ARBA" id="ARBA00023242"/>
    </source>
</evidence>
<dbReference type="FunFam" id="3.30.160.60:FF:000870">
    <property type="entry name" value="zinc finger protein 197 isoform X1"/>
    <property type="match status" value="2"/>
</dbReference>
<feature type="domain" description="ZAD" evidence="15">
    <location>
        <begin position="3"/>
        <end position="75"/>
    </location>
</feature>
<gene>
    <name evidence="16" type="ORF">PLXY2_LOCUS4168</name>
</gene>
<feature type="domain" description="C2H2-type" evidence="14">
    <location>
        <begin position="391"/>
        <end position="419"/>
    </location>
</feature>
<evidence type="ECO:0000313" key="16">
    <source>
        <dbReference type="EMBL" id="CAG9109485.1"/>
    </source>
</evidence>
<keyword evidence="5 11" id="KW-0863">Zinc-finger</keyword>
<dbReference type="SMART" id="SM00868">
    <property type="entry name" value="zf-AD"/>
    <property type="match status" value="1"/>
</dbReference>
<comment type="caution">
    <text evidence="16">The sequence shown here is derived from an EMBL/GenBank/DDBJ whole genome shotgun (WGS) entry which is preliminary data.</text>
</comment>
<keyword evidence="3 12" id="KW-0479">Metal-binding</keyword>
<evidence type="ECO:0000256" key="11">
    <source>
        <dbReference type="PROSITE-ProRule" id="PRU00042"/>
    </source>
</evidence>
<feature type="domain" description="C2H2-type" evidence="14">
    <location>
        <begin position="605"/>
        <end position="632"/>
    </location>
</feature>
<evidence type="ECO:0000256" key="3">
    <source>
        <dbReference type="ARBA" id="ARBA00022723"/>
    </source>
</evidence>
<keyword evidence="9" id="KW-0804">Transcription</keyword>
<dbReference type="SUPFAM" id="SSF57716">
    <property type="entry name" value="Glucocorticoid receptor-like (DNA-binding domain)"/>
    <property type="match status" value="1"/>
</dbReference>
<proteinExistence type="inferred from homology"/>
<dbReference type="Pfam" id="PF07776">
    <property type="entry name" value="zf-AD"/>
    <property type="match status" value="1"/>
</dbReference>
<keyword evidence="4" id="KW-0677">Repeat</keyword>
<name>A0A8S4E3M4_PLUXY</name>
<evidence type="ECO:0000256" key="8">
    <source>
        <dbReference type="ARBA" id="ARBA00023125"/>
    </source>
</evidence>
<feature type="domain" description="C2H2-type" evidence="14">
    <location>
        <begin position="514"/>
        <end position="543"/>
    </location>
</feature>
<dbReference type="GO" id="GO:0000978">
    <property type="term" value="F:RNA polymerase II cis-regulatory region sequence-specific DNA binding"/>
    <property type="evidence" value="ECO:0007669"/>
    <property type="project" value="TreeGrafter"/>
</dbReference>
<dbReference type="InterPro" id="IPR012934">
    <property type="entry name" value="Znf_AD"/>
</dbReference>
<dbReference type="PANTHER" id="PTHR24393">
    <property type="entry name" value="ZINC FINGER PROTEIN"/>
    <property type="match status" value="1"/>
</dbReference>
<dbReference type="PANTHER" id="PTHR24393:SF15">
    <property type="entry name" value="IP01243P-RELATED"/>
    <property type="match status" value="1"/>
</dbReference>
<dbReference type="InterPro" id="IPR013087">
    <property type="entry name" value="Znf_C2H2_type"/>
</dbReference>
<dbReference type="GO" id="GO:0005634">
    <property type="term" value="C:nucleus"/>
    <property type="evidence" value="ECO:0007669"/>
    <property type="project" value="UniProtKB-SubCell"/>
</dbReference>
<dbReference type="PROSITE" id="PS51915">
    <property type="entry name" value="ZAD"/>
    <property type="match status" value="1"/>
</dbReference>
<sequence>MDEICRLCCSSGFVKNYIFDEETALHLKMSLYMPIKVLKDDRLPQKICDKCSCKVNDLYQFCNEAIEVQNRLQAATILPGLVEDSNGVPPVKHCLSPPPDTSLLFPLSTITHCDQGTQTELCPEPLKDPYLSQLDSTQNKSDFKDLAVKIKEEPEEEDYVLEVKPESSPNHFSPHRPSDDSDDNMSLETLKMQKRKRKHKKGKTSLTNGDVNTKTKKRKNKASNEWEMLVKALPVGTTIGVVNKSEEVKLPEVKKEEDSDGLEDLDMFPDLSKKVKQEPKTFNCCMCFMKCFNKQQMLEHYRCHADDTDLELGPPPPPPIPEDGPPKCTRCNKVVEPELWAAHWQRHWERDKRPYRCARCERAFRDANAILKHGVSHDEEADSETQRNKRFLCDQCPEGFFYMRYLLSHRARAHPAASAEPLALRCAECDRTFAHLNSLRRHQRAHSGEKNHLCNVCGKALSSREHLKFHIRIHTGYKPNRAHSGEKNHLCNVCGKALTSREHLKFHIRIHTGYKPDFSECDRTFAHLNSLRRHQRAHSGEKNHLCNVCGNALSSREHLKFHIRIQTGYKPNVCNALRCAECDRTFAHLNSLRRHQRAHSGEKNHLCNVCGKALSSREHLKFHIRIHTGYKPNVCKAHSGEKNHLCNVCGKALSSREHLKFHIRIHTGYKPNVCKTCGKGFVKKCNLTLHERTHSGEKPHVCQHCSKAFSQRSTLVIHERYHSGARPYVCGLCGRGFVAKGLLSMHLKTTCI</sequence>
<feature type="region of interest" description="Disordered" evidence="13">
    <location>
        <begin position="154"/>
        <end position="223"/>
    </location>
</feature>
<evidence type="ECO:0000259" key="15">
    <source>
        <dbReference type="PROSITE" id="PS51915"/>
    </source>
</evidence>
<evidence type="ECO:0000256" key="2">
    <source>
        <dbReference type="ARBA" id="ARBA00006991"/>
    </source>
</evidence>
<feature type="domain" description="C2H2-type" evidence="14">
    <location>
        <begin position="672"/>
        <end position="699"/>
    </location>
</feature>
<feature type="domain" description="C2H2-type" evidence="14">
    <location>
        <begin position="452"/>
        <end position="479"/>
    </location>
</feature>
<organism evidence="16 17">
    <name type="scientific">Plutella xylostella</name>
    <name type="common">Diamondback moth</name>
    <name type="synonym">Plutella maculipennis</name>
    <dbReference type="NCBI Taxonomy" id="51655"/>
    <lineage>
        <taxon>Eukaryota</taxon>
        <taxon>Metazoa</taxon>
        <taxon>Ecdysozoa</taxon>
        <taxon>Arthropoda</taxon>
        <taxon>Hexapoda</taxon>
        <taxon>Insecta</taxon>
        <taxon>Pterygota</taxon>
        <taxon>Neoptera</taxon>
        <taxon>Endopterygota</taxon>
        <taxon>Lepidoptera</taxon>
        <taxon>Glossata</taxon>
        <taxon>Ditrysia</taxon>
        <taxon>Yponomeutoidea</taxon>
        <taxon>Plutellidae</taxon>
        <taxon>Plutella</taxon>
    </lineage>
</organism>
<dbReference type="SMART" id="SM00355">
    <property type="entry name" value="ZnF_C2H2"/>
    <property type="match status" value="15"/>
</dbReference>
<dbReference type="AlphaFoldDB" id="A0A8S4E3M4"/>
<evidence type="ECO:0000256" key="13">
    <source>
        <dbReference type="SAM" id="MobiDB-lite"/>
    </source>
</evidence>
<reference evidence="16" key="1">
    <citation type="submission" date="2020-11" db="EMBL/GenBank/DDBJ databases">
        <authorList>
            <person name="Whiteford S."/>
        </authorList>
    </citation>
    <scope>NUCLEOTIDE SEQUENCE</scope>
</reference>
<comment type="similarity">
    <text evidence="2">Belongs to the krueppel C2H2-type zinc-finger protein family.</text>
</comment>
<protein>
    <submittedName>
        <fullName evidence="16">(diamondback moth) hypothetical protein</fullName>
    </submittedName>
</protein>
<keyword evidence="17" id="KW-1185">Reference proteome</keyword>
<feature type="binding site" evidence="12">
    <location>
        <position position="8"/>
    </location>
    <ligand>
        <name>Zn(2+)</name>
        <dbReference type="ChEBI" id="CHEBI:29105"/>
    </ligand>
</feature>
<dbReference type="InterPro" id="IPR036236">
    <property type="entry name" value="Znf_C2H2_sf"/>
</dbReference>
<dbReference type="Proteomes" id="UP000653454">
    <property type="component" value="Unassembled WGS sequence"/>
</dbReference>
<dbReference type="FunFam" id="3.30.160.60:FF:002343">
    <property type="entry name" value="Zinc finger protein 33A"/>
    <property type="match status" value="3"/>
</dbReference>
<evidence type="ECO:0000313" key="17">
    <source>
        <dbReference type="Proteomes" id="UP000653454"/>
    </source>
</evidence>
<dbReference type="Pfam" id="PF00096">
    <property type="entry name" value="zf-C2H2"/>
    <property type="match status" value="4"/>
</dbReference>
<evidence type="ECO:0000256" key="7">
    <source>
        <dbReference type="ARBA" id="ARBA00023015"/>
    </source>
</evidence>
<dbReference type="GO" id="GO:0008270">
    <property type="term" value="F:zinc ion binding"/>
    <property type="evidence" value="ECO:0007669"/>
    <property type="project" value="UniProtKB-UniRule"/>
</dbReference>
<feature type="binding site" evidence="12">
    <location>
        <position position="48"/>
    </location>
    <ligand>
        <name>Zn(2+)</name>
        <dbReference type="ChEBI" id="CHEBI:29105"/>
    </ligand>
</feature>
<evidence type="ECO:0000256" key="5">
    <source>
        <dbReference type="ARBA" id="ARBA00022771"/>
    </source>
</evidence>
<comment type="subcellular location">
    <subcellularLocation>
        <location evidence="1">Nucleus</location>
    </subcellularLocation>
</comment>
<feature type="domain" description="C2H2-type" evidence="14">
    <location>
        <begin position="577"/>
        <end position="604"/>
    </location>
</feature>
<keyword evidence="6 12" id="KW-0862">Zinc</keyword>
<feature type="domain" description="C2H2-type" evidence="14">
    <location>
        <begin position="644"/>
        <end position="671"/>
    </location>
</feature>
<evidence type="ECO:0000259" key="14">
    <source>
        <dbReference type="PROSITE" id="PS50157"/>
    </source>
</evidence>
<feature type="domain" description="C2H2-type" evidence="14">
    <location>
        <begin position="544"/>
        <end position="571"/>
    </location>
</feature>
<dbReference type="Gene3D" id="3.30.160.60">
    <property type="entry name" value="Classic Zinc Finger"/>
    <property type="match status" value="12"/>
</dbReference>
<evidence type="ECO:0000256" key="12">
    <source>
        <dbReference type="PROSITE-ProRule" id="PRU01263"/>
    </source>
</evidence>
<dbReference type="PROSITE" id="PS50157">
    <property type="entry name" value="ZINC_FINGER_C2H2_2"/>
    <property type="match status" value="13"/>
</dbReference>
<keyword evidence="8" id="KW-0238">DNA-binding</keyword>
<dbReference type="Gene3D" id="3.40.1800.20">
    <property type="match status" value="1"/>
</dbReference>
<keyword evidence="10" id="KW-0539">Nucleus</keyword>
<feature type="domain" description="C2H2-type" evidence="14">
    <location>
        <begin position="424"/>
        <end position="451"/>
    </location>
</feature>
<evidence type="ECO:0000256" key="9">
    <source>
        <dbReference type="ARBA" id="ARBA00023163"/>
    </source>
</evidence>
<evidence type="ECO:0000256" key="4">
    <source>
        <dbReference type="ARBA" id="ARBA00022737"/>
    </source>
</evidence>
<dbReference type="PROSITE" id="PS00028">
    <property type="entry name" value="ZINC_FINGER_C2H2_1"/>
    <property type="match status" value="10"/>
</dbReference>
<feature type="domain" description="C2H2-type" evidence="14">
    <location>
        <begin position="489"/>
        <end position="516"/>
    </location>
</feature>
<dbReference type="FunFam" id="3.30.160.60:FF:000029">
    <property type="entry name" value="GLI family zinc finger 4"/>
    <property type="match status" value="1"/>
</dbReference>
<feature type="compositionally biased region" description="Basic residues" evidence="13">
    <location>
        <begin position="192"/>
        <end position="203"/>
    </location>
</feature>
<feature type="domain" description="C2H2-type" evidence="14">
    <location>
        <begin position="728"/>
        <end position="752"/>
    </location>
</feature>
<dbReference type="GO" id="GO:0001228">
    <property type="term" value="F:DNA-binding transcription activator activity, RNA polymerase II-specific"/>
    <property type="evidence" value="ECO:0007669"/>
    <property type="project" value="TreeGrafter"/>
</dbReference>
<dbReference type="SUPFAM" id="SSF57667">
    <property type="entry name" value="beta-beta-alpha zinc fingers"/>
    <property type="match status" value="7"/>
</dbReference>
<feature type="binding site" evidence="12">
    <location>
        <position position="51"/>
    </location>
    <ligand>
        <name>Zn(2+)</name>
        <dbReference type="ChEBI" id="CHEBI:29105"/>
    </ligand>
</feature>
<accession>A0A8S4E3M4</accession>
<evidence type="ECO:0000256" key="1">
    <source>
        <dbReference type="ARBA" id="ARBA00004123"/>
    </source>
</evidence>
<keyword evidence="7" id="KW-0805">Transcription regulation</keyword>
<evidence type="ECO:0000256" key="6">
    <source>
        <dbReference type="ARBA" id="ARBA00022833"/>
    </source>
</evidence>